<dbReference type="InterPro" id="IPR012312">
    <property type="entry name" value="Hemerythrin-like"/>
</dbReference>
<dbReference type="SUPFAM" id="SSF47188">
    <property type="entry name" value="Hemerythrin-like"/>
    <property type="match status" value="1"/>
</dbReference>
<dbReference type="RefSeq" id="WP_035129589.1">
    <property type="nucleotide sequence ID" value="NZ_JPMD01000002.1"/>
</dbReference>
<feature type="domain" description="Hemerythrin-like" evidence="4">
    <location>
        <begin position="10"/>
        <end position="127"/>
    </location>
</feature>
<dbReference type="CDD" id="cd12107">
    <property type="entry name" value="Hemerythrin"/>
    <property type="match status" value="1"/>
</dbReference>
<dbReference type="eggNOG" id="COG2703">
    <property type="taxonomic scope" value="Bacteria"/>
</dbReference>
<evidence type="ECO:0000256" key="3">
    <source>
        <dbReference type="ARBA" id="ARBA00023004"/>
    </source>
</evidence>
<comment type="caution">
    <text evidence="5">The sequence shown here is derived from an EMBL/GenBank/DDBJ whole genome shotgun (WGS) entry which is preliminary data.</text>
</comment>
<dbReference type="EMBL" id="JPMD01000002">
    <property type="protein sequence ID" value="KEZ88449.1"/>
    <property type="molecule type" value="Genomic_DNA"/>
</dbReference>
<comment type="similarity">
    <text evidence="1">Belongs to the hemerythrin family.</text>
</comment>
<evidence type="ECO:0000313" key="6">
    <source>
        <dbReference type="EMBL" id="MBE6061142.1"/>
    </source>
</evidence>
<dbReference type="NCBIfam" id="TIGR02481">
    <property type="entry name" value="hemeryth_dom"/>
    <property type="match status" value="1"/>
</dbReference>
<dbReference type="InterPro" id="IPR035938">
    <property type="entry name" value="Hemerythrin-like_sf"/>
</dbReference>
<reference evidence="5 7" key="1">
    <citation type="submission" date="2014-07" db="EMBL/GenBank/DDBJ databases">
        <title>Draft genome of Clostridium sulfidigenes 113A isolated from sediments associated with methane hydrate from Krishna Godavari basin.</title>
        <authorList>
            <person name="Honkalas V.S."/>
            <person name="Dabir A.P."/>
            <person name="Arora P."/>
            <person name="Dhakephalkar P.K."/>
        </authorList>
    </citation>
    <scope>NUCLEOTIDE SEQUENCE [LARGE SCALE GENOMIC DNA]</scope>
    <source>
        <strain evidence="5 7">113A</strain>
    </source>
</reference>
<dbReference type="Gene3D" id="1.20.120.50">
    <property type="entry name" value="Hemerythrin-like"/>
    <property type="match status" value="1"/>
</dbReference>
<dbReference type="STRING" id="318464.IO99_02045"/>
<keyword evidence="7" id="KW-1185">Reference proteome</keyword>
<evidence type="ECO:0000313" key="7">
    <source>
        <dbReference type="Proteomes" id="UP000028542"/>
    </source>
</evidence>
<evidence type="ECO:0000256" key="1">
    <source>
        <dbReference type="ARBA" id="ARBA00010587"/>
    </source>
</evidence>
<dbReference type="InterPro" id="IPR012827">
    <property type="entry name" value="Hemerythrin_metal-bd"/>
</dbReference>
<evidence type="ECO:0000259" key="4">
    <source>
        <dbReference type="Pfam" id="PF01814"/>
    </source>
</evidence>
<evidence type="ECO:0000313" key="5">
    <source>
        <dbReference type="EMBL" id="KEZ88449.1"/>
    </source>
</evidence>
<reference evidence="6" key="2">
    <citation type="submission" date="2019-04" db="EMBL/GenBank/DDBJ databases">
        <title>Evolution of Biomass-Degrading Anaerobic Consortia Revealed by Metagenomics.</title>
        <authorList>
            <person name="Peng X."/>
        </authorList>
    </citation>
    <scope>NUCLEOTIDE SEQUENCE</scope>
    <source>
        <strain evidence="6">SIG254</strain>
    </source>
</reference>
<accession>A0A084JHL5</accession>
<name>A0A084JHL5_9CLOT</name>
<dbReference type="Proteomes" id="UP000028542">
    <property type="component" value="Unassembled WGS sequence"/>
</dbReference>
<dbReference type="GO" id="GO:0046872">
    <property type="term" value="F:metal ion binding"/>
    <property type="evidence" value="ECO:0007669"/>
    <property type="project" value="UniProtKB-KW"/>
</dbReference>
<dbReference type="PANTHER" id="PTHR37164:SF1">
    <property type="entry name" value="BACTERIOHEMERYTHRIN"/>
    <property type="match status" value="1"/>
</dbReference>
<keyword evidence="3" id="KW-0408">Iron</keyword>
<protein>
    <submittedName>
        <fullName evidence="5">Bacteriohemerythrin</fullName>
    </submittedName>
</protein>
<keyword evidence="2" id="KW-0479">Metal-binding</keyword>
<sequence length="130" mass="15777">MYEMKEEFKTGIEIVDNEHKMLFEIADKIYELLNNEFIIDKYDRIVNLIEELKGYAALHFRDEEAYMESINYKKMFTQKIDHDNFIKKLEEIDLNKIDENQHKYILDLLEFVNQWLVSHILEKDKLIAQG</sequence>
<dbReference type="EMBL" id="SVCM01000152">
    <property type="protein sequence ID" value="MBE6061142.1"/>
    <property type="molecule type" value="Genomic_DNA"/>
</dbReference>
<dbReference type="PANTHER" id="PTHR37164">
    <property type="entry name" value="BACTERIOHEMERYTHRIN"/>
    <property type="match status" value="1"/>
</dbReference>
<dbReference type="InterPro" id="IPR050669">
    <property type="entry name" value="Hemerythrin"/>
</dbReference>
<dbReference type="AlphaFoldDB" id="A0A084JHL5"/>
<proteinExistence type="inferred from homology"/>
<evidence type="ECO:0000256" key="2">
    <source>
        <dbReference type="ARBA" id="ARBA00022723"/>
    </source>
</evidence>
<dbReference type="Proteomes" id="UP000768462">
    <property type="component" value="Unassembled WGS sequence"/>
</dbReference>
<organism evidence="5 7">
    <name type="scientific">Clostridium sulfidigenes</name>
    <dbReference type="NCBI Taxonomy" id="318464"/>
    <lineage>
        <taxon>Bacteria</taxon>
        <taxon>Bacillati</taxon>
        <taxon>Bacillota</taxon>
        <taxon>Clostridia</taxon>
        <taxon>Eubacteriales</taxon>
        <taxon>Clostridiaceae</taxon>
        <taxon>Clostridium</taxon>
    </lineage>
</organism>
<dbReference type="Pfam" id="PF01814">
    <property type="entry name" value="Hemerythrin"/>
    <property type="match status" value="1"/>
</dbReference>
<gene>
    <name evidence="6" type="ORF">E7215_13350</name>
    <name evidence="5" type="ORF">IO99_02045</name>
</gene>